<dbReference type="Proteomes" id="UP000244152">
    <property type="component" value="Unassembled WGS sequence"/>
</dbReference>
<evidence type="ECO:0000313" key="2">
    <source>
        <dbReference type="Proteomes" id="UP000244152"/>
    </source>
</evidence>
<proteinExistence type="predicted"/>
<organism evidence="1 2">
    <name type="scientific">Nitrosospira multiformis</name>
    <dbReference type="NCBI Taxonomy" id="1231"/>
    <lineage>
        <taxon>Bacteria</taxon>
        <taxon>Pseudomonadati</taxon>
        <taxon>Pseudomonadota</taxon>
        <taxon>Betaproteobacteria</taxon>
        <taxon>Nitrosomonadales</taxon>
        <taxon>Nitrosomonadaceae</taxon>
        <taxon>Nitrosospira</taxon>
    </lineage>
</organism>
<dbReference type="EMBL" id="QAOK01000043">
    <property type="protein sequence ID" value="PTQ78231.1"/>
    <property type="molecule type" value="Genomic_DNA"/>
</dbReference>
<protein>
    <submittedName>
        <fullName evidence="1">Uncharacterized protein</fullName>
    </submittedName>
</protein>
<sequence>MTHLVIRAVIFKRLKEIVLCSTICFFGLMANFEATAQQRTLSATPSGETQEALKKFKPEERKALQRAKRIADDEPKFKVRTGPDEPPGPVAFECTGAGNCSCTWAYDCADMALNAGCKAGTLECGLITCSCNK</sequence>
<dbReference type="AlphaFoldDB" id="A0A2T5I321"/>
<comment type="caution">
    <text evidence="1">The sequence shown here is derived from an EMBL/GenBank/DDBJ whole genome shotgun (WGS) entry which is preliminary data.</text>
</comment>
<reference evidence="1 2" key="1">
    <citation type="submission" date="2018-04" db="EMBL/GenBank/DDBJ databases">
        <title>Active sludge and wastewater microbial communities from Klosterneuburg, Austria.</title>
        <authorList>
            <person name="Wagner M."/>
        </authorList>
    </citation>
    <scope>NUCLEOTIDE SEQUENCE [LARGE SCALE GENOMIC DNA]</scope>
    <source>
        <strain evidence="1 2">Nl12</strain>
    </source>
</reference>
<accession>A0A2T5I321</accession>
<name>A0A2T5I321_9PROT</name>
<gene>
    <name evidence="1" type="ORF">C8R21_1436</name>
</gene>
<evidence type="ECO:0000313" key="1">
    <source>
        <dbReference type="EMBL" id="PTQ78231.1"/>
    </source>
</evidence>